<evidence type="ECO:0000256" key="4">
    <source>
        <dbReference type="ARBA" id="ARBA00023015"/>
    </source>
</evidence>
<evidence type="ECO:0000259" key="11">
    <source>
        <dbReference type="PROSITE" id="PS51038"/>
    </source>
</evidence>
<keyword evidence="7" id="KW-0539">Nucleus</keyword>
<dbReference type="OrthoDB" id="1742084at2759"/>
<evidence type="ECO:0000313" key="12">
    <source>
        <dbReference type="EMBL" id="ODQ68135.1"/>
    </source>
</evidence>
<dbReference type="InterPro" id="IPR037382">
    <property type="entry name" value="Rsc/polybromo"/>
</dbReference>
<feature type="domain" description="BAH" evidence="11">
    <location>
        <begin position="348"/>
        <end position="466"/>
    </location>
</feature>
<organism evidence="12 13">
    <name type="scientific">Nadsonia fulvescens var. elongata DSM 6958</name>
    <dbReference type="NCBI Taxonomy" id="857566"/>
    <lineage>
        <taxon>Eukaryota</taxon>
        <taxon>Fungi</taxon>
        <taxon>Dikarya</taxon>
        <taxon>Ascomycota</taxon>
        <taxon>Saccharomycotina</taxon>
        <taxon>Dipodascomycetes</taxon>
        <taxon>Dipodascales</taxon>
        <taxon>Dipodascales incertae sedis</taxon>
        <taxon>Nadsonia</taxon>
    </lineage>
</organism>
<evidence type="ECO:0000256" key="9">
    <source>
        <dbReference type="SAM" id="MobiDB-lite"/>
    </source>
</evidence>
<sequence>MQQSDKSVTAEPIENASSASAYKPTPKYQSQAARKALIAGEGKKILDAIYALRDEEGRDVSAVFQTLPLRSLTSYYKVISRPISLHKVKTNLANQRYSLIGAFIRDLAQITYNARLFNRKDSLIYEDALTLDKFIHESLETLKNTGKFNDSELVYPEIGPLPDGSDAEGDDGEQEEEDEEEEDEDDDEDADDAQQASDRRKRGRPPTVDRPHEHRIKAIFRGVRKDKEQRTGRLIAAAFDRLLDPKAYPDYYNVIPNPIALDVIRKNIKRRKYTNVEMFLDDMNLMFNNAKHYNAEGSTIFNDAVRLQELMMFLAEEELKKPDSVYQDPDSNSKNMRLPLDHVEHRGEIYKVGDWVHISNLNDPSKPTVGQIFRIWQAHDGQKWINACWYYRPEQTVHRYDKVFLENEVVKSGQYRDHLVDEILEKCFVMFFTKYQRGRPHGIGNVQVYCCENRYNEIEKTFNKIRTWKACIPDEVRSSDYPMDLFAGVNPLRKVPSPIRHLLPADARDDDPIPEPQLGVDNAPPAIGAVYKRPYDPQDPPEQPTPDDAVEPQPQFAELTPYMLPPSSNSAPTRGPGRPAIASQQPYIPIPILNTGLAPPVPINVTAVGNYGSRTIFSPYGPSSTFTLPEGTQSILTPSVATESQIIDGPDGQIVIPGIPTTPYQNWFSSPPAYIPSRRIPIMDPELNGKVKFLVNEKADSFNEQGNGTKVRVMMVGHSAKYLAWKLKKNGDKQRVM</sequence>
<dbReference type="Pfam" id="PF01426">
    <property type="entry name" value="BAH"/>
    <property type="match status" value="1"/>
</dbReference>
<name>A0A1E3PRS6_9ASCO</name>
<keyword evidence="2" id="KW-0677">Repeat</keyword>
<feature type="domain" description="Bromo" evidence="10">
    <location>
        <begin position="231"/>
        <end position="301"/>
    </location>
</feature>
<feature type="domain" description="Bromo" evidence="10">
    <location>
        <begin position="70"/>
        <end position="125"/>
    </location>
</feature>
<dbReference type="SMART" id="SM00297">
    <property type="entry name" value="BROMO"/>
    <property type="match status" value="2"/>
</dbReference>
<evidence type="ECO:0000256" key="1">
    <source>
        <dbReference type="ARBA" id="ARBA00004123"/>
    </source>
</evidence>
<keyword evidence="6" id="KW-0804">Transcription</keyword>
<keyword evidence="5 8" id="KW-0103">Bromodomain</keyword>
<dbReference type="InterPro" id="IPR001487">
    <property type="entry name" value="Bromodomain"/>
</dbReference>
<keyword evidence="3" id="KW-0156">Chromatin regulator</keyword>
<dbReference type="PROSITE" id="PS51038">
    <property type="entry name" value="BAH"/>
    <property type="match status" value="1"/>
</dbReference>
<evidence type="ECO:0000256" key="5">
    <source>
        <dbReference type="ARBA" id="ARBA00023117"/>
    </source>
</evidence>
<dbReference type="Pfam" id="PF00439">
    <property type="entry name" value="Bromodomain"/>
    <property type="match status" value="2"/>
</dbReference>
<protein>
    <submittedName>
        <fullName evidence="12">Bromodomain-containing protein</fullName>
    </submittedName>
</protein>
<feature type="region of interest" description="Disordered" evidence="9">
    <location>
        <begin position="1"/>
        <end position="27"/>
    </location>
</feature>
<dbReference type="PRINTS" id="PR00503">
    <property type="entry name" value="BROMODOMAIN"/>
</dbReference>
<comment type="subcellular location">
    <subcellularLocation>
        <location evidence="1">Nucleus</location>
    </subcellularLocation>
</comment>
<evidence type="ECO:0000256" key="6">
    <source>
        <dbReference type="ARBA" id="ARBA00023163"/>
    </source>
</evidence>
<dbReference type="InterPro" id="IPR036427">
    <property type="entry name" value="Bromodomain-like_sf"/>
</dbReference>
<dbReference type="InterPro" id="IPR043151">
    <property type="entry name" value="BAH_sf"/>
</dbReference>
<feature type="region of interest" description="Disordered" evidence="9">
    <location>
        <begin position="153"/>
        <end position="215"/>
    </location>
</feature>
<reference evidence="12 13" key="1">
    <citation type="journal article" date="2016" name="Proc. Natl. Acad. Sci. U.S.A.">
        <title>Comparative genomics of biotechnologically important yeasts.</title>
        <authorList>
            <person name="Riley R."/>
            <person name="Haridas S."/>
            <person name="Wolfe K.H."/>
            <person name="Lopes M.R."/>
            <person name="Hittinger C.T."/>
            <person name="Goeker M."/>
            <person name="Salamov A.A."/>
            <person name="Wisecaver J.H."/>
            <person name="Long T.M."/>
            <person name="Calvey C.H."/>
            <person name="Aerts A.L."/>
            <person name="Barry K.W."/>
            <person name="Choi C."/>
            <person name="Clum A."/>
            <person name="Coughlan A.Y."/>
            <person name="Deshpande S."/>
            <person name="Douglass A.P."/>
            <person name="Hanson S.J."/>
            <person name="Klenk H.-P."/>
            <person name="LaButti K.M."/>
            <person name="Lapidus A."/>
            <person name="Lindquist E.A."/>
            <person name="Lipzen A.M."/>
            <person name="Meier-Kolthoff J.P."/>
            <person name="Ohm R.A."/>
            <person name="Otillar R.P."/>
            <person name="Pangilinan J.L."/>
            <person name="Peng Y."/>
            <person name="Rokas A."/>
            <person name="Rosa C.A."/>
            <person name="Scheuner C."/>
            <person name="Sibirny A.A."/>
            <person name="Slot J.C."/>
            <person name="Stielow J.B."/>
            <person name="Sun H."/>
            <person name="Kurtzman C.P."/>
            <person name="Blackwell M."/>
            <person name="Grigoriev I.V."/>
            <person name="Jeffries T.W."/>
        </authorList>
    </citation>
    <scope>NUCLEOTIDE SEQUENCE [LARGE SCALE GENOMIC DNA]</scope>
    <source>
        <strain evidence="12 13">DSM 6958</strain>
    </source>
</reference>
<dbReference type="GO" id="GO:0006338">
    <property type="term" value="P:chromatin remodeling"/>
    <property type="evidence" value="ECO:0007669"/>
    <property type="project" value="InterPro"/>
</dbReference>
<evidence type="ECO:0000256" key="7">
    <source>
        <dbReference type="ARBA" id="ARBA00023242"/>
    </source>
</evidence>
<evidence type="ECO:0000259" key="10">
    <source>
        <dbReference type="PROSITE" id="PS50014"/>
    </source>
</evidence>
<dbReference type="GO" id="GO:0003682">
    <property type="term" value="F:chromatin binding"/>
    <property type="evidence" value="ECO:0007669"/>
    <property type="project" value="InterPro"/>
</dbReference>
<dbReference type="PANTHER" id="PTHR16062">
    <property type="entry name" value="SWI/SNF-RELATED"/>
    <property type="match status" value="1"/>
</dbReference>
<dbReference type="InterPro" id="IPR001025">
    <property type="entry name" value="BAH_dom"/>
</dbReference>
<dbReference type="STRING" id="857566.A0A1E3PRS6"/>
<dbReference type="PROSITE" id="PS50014">
    <property type="entry name" value="BROMODOMAIN_2"/>
    <property type="match status" value="2"/>
</dbReference>
<feature type="compositionally biased region" description="Acidic residues" evidence="9">
    <location>
        <begin position="165"/>
        <end position="192"/>
    </location>
</feature>
<dbReference type="Gene3D" id="2.30.30.490">
    <property type="match status" value="1"/>
</dbReference>
<dbReference type="Proteomes" id="UP000095009">
    <property type="component" value="Unassembled WGS sequence"/>
</dbReference>
<dbReference type="SMART" id="SM00439">
    <property type="entry name" value="BAH"/>
    <property type="match status" value="1"/>
</dbReference>
<feature type="region of interest" description="Disordered" evidence="9">
    <location>
        <begin position="505"/>
        <end position="552"/>
    </location>
</feature>
<gene>
    <name evidence="12" type="ORF">NADFUDRAFT_68435</name>
</gene>
<keyword evidence="4" id="KW-0805">Transcription regulation</keyword>
<proteinExistence type="predicted"/>
<dbReference type="CDD" id="cd04717">
    <property type="entry name" value="BAH_polybromo"/>
    <property type="match status" value="1"/>
</dbReference>
<evidence type="ECO:0000256" key="8">
    <source>
        <dbReference type="PROSITE-ProRule" id="PRU00035"/>
    </source>
</evidence>
<evidence type="ECO:0000256" key="2">
    <source>
        <dbReference type="ARBA" id="ARBA00022737"/>
    </source>
</evidence>
<keyword evidence="13" id="KW-1185">Reference proteome</keyword>
<dbReference type="PANTHER" id="PTHR16062:SF21">
    <property type="entry name" value="CHROMATIN STRUCTURE-REMODELING COMPLEX SUBUNIT RSC1-RELATED"/>
    <property type="match status" value="1"/>
</dbReference>
<dbReference type="Gene3D" id="1.20.920.10">
    <property type="entry name" value="Bromodomain-like"/>
    <property type="match status" value="2"/>
</dbReference>
<accession>A0A1E3PRS6</accession>
<dbReference type="EMBL" id="KV454406">
    <property type="protein sequence ID" value="ODQ68135.1"/>
    <property type="molecule type" value="Genomic_DNA"/>
</dbReference>
<dbReference type="SUPFAM" id="SSF47370">
    <property type="entry name" value="Bromodomain"/>
    <property type="match status" value="2"/>
</dbReference>
<dbReference type="GO" id="GO:0006368">
    <property type="term" value="P:transcription elongation by RNA polymerase II"/>
    <property type="evidence" value="ECO:0007669"/>
    <property type="project" value="TreeGrafter"/>
</dbReference>
<evidence type="ECO:0000313" key="13">
    <source>
        <dbReference type="Proteomes" id="UP000095009"/>
    </source>
</evidence>
<evidence type="ECO:0000256" key="3">
    <source>
        <dbReference type="ARBA" id="ARBA00022853"/>
    </source>
</evidence>
<dbReference type="GO" id="GO:0016586">
    <property type="term" value="C:RSC-type complex"/>
    <property type="evidence" value="ECO:0007669"/>
    <property type="project" value="InterPro"/>
</dbReference>
<feature type="region of interest" description="Disordered" evidence="9">
    <location>
        <begin position="559"/>
        <end position="578"/>
    </location>
</feature>
<dbReference type="AlphaFoldDB" id="A0A1E3PRS6"/>